<dbReference type="Gene3D" id="1.10.3230.30">
    <property type="entry name" value="Phage gp6-like head-tail connector protein"/>
    <property type="match status" value="1"/>
</dbReference>
<name>A0A518ITU8_9BACT</name>
<sequence length="190" mass="21201">MQYELTTLQSPAMQPLTLAAAKLHLYEDEEHNDDDITRAIADATLWLERQTDLRLITQKTRLTADNFPAAGTPITLPVWPVRSIDAITYVAADGTETTLATESVSLRKNDYGRSRIAMKDWAPWPATRHTPDAVTIDVEVGFADADSVPEIYLRPLLTLIAFFYENRGDSDIAFPQVLGDLISNLRPADE</sequence>
<keyword evidence="2" id="KW-1185">Reference proteome</keyword>
<evidence type="ECO:0000313" key="2">
    <source>
        <dbReference type="Proteomes" id="UP000316770"/>
    </source>
</evidence>
<gene>
    <name evidence="1" type="ORF">Mal33_25020</name>
</gene>
<accession>A0A518ITU8</accession>
<proteinExistence type="predicted"/>
<dbReference type="EMBL" id="CP036318">
    <property type="protein sequence ID" value="QDV56511.1"/>
    <property type="molecule type" value="Genomic_DNA"/>
</dbReference>
<protein>
    <recommendedName>
        <fullName evidence="3">Phage gp6-like head-tail connector protein</fullName>
    </recommendedName>
</protein>
<evidence type="ECO:0008006" key="3">
    <source>
        <dbReference type="Google" id="ProtNLM"/>
    </source>
</evidence>
<dbReference type="Proteomes" id="UP000316770">
    <property type="component" value="Chromosome"/>
</dbReference>
<dbReference type="InterPro" id="IPR011738">
    <property type="entry name" value="Phage_CHP"/>
</dbReference>
<reference evidence="1 2" key="1">
    <citation type="submission" date="2019-02" db="EMBL/GenBank/DDBJ databases">
        <title>Deep-cultivation of Planctomycetes and their phenomic and genomic characterization uncovers novel biology.</title>
        <authorList>
            <person name="Wiegand S."/>
            <person name="Jogler M."/>
            <person name="Boedeker C."/>
            <person name="Pinto D."/>
            <person name="Vollmers J."/>
            <person name="Rivas-Marin E."/>
            <person name="Kohn T."/>
            <person name="Peeters S.H."/>
            <person name="Heuer A."/>
            <person name="Rast P."/>
            <person name="Oberbeckmann S."/>
            <person name="Bunk B."/>
            <person name="Jeske O."/>
            <person name="Meyerdierks A."/>
            <person name="Storesund J.E."/>
            <person name="Kallscheuer N."/>
            <person name="Luecker S."/>
            <person name="Lage O.M."/>
            <person name="Pohl T."/>
            <person name="Merkel B.J."/>
            <person name="Hornburger P."/>
            <person name="Mueller R.-W."/>
            <person name="Bruemmer F."/>
            <person name="Labrenz M."/>
            <person name="Spormann A.M."/>
            <person name="Op den Camp H."/>
            <person name="Overmann J."/>
            <person name="Amann R."/>
            <person name="Jetten M.S.M."/>
            <person name="Mascher T."/>
            <person name="Medema M.H."/>
            <person name="Devos D.P."/>
            <person name="Kaster A.-K."/>
            <person name="Ovreas L."/>
            <person name="Rohde M."/>
            <person name="Galperin M.Y."/>
            <person name="Jogler C."/>
        </authorList>
    </citation>
    <scope>NUCLEOTIDE SEQUENCE [LARGE SCALE GENOMIC DNA]</scope>
    <source>
        <strain evidence="1 2">Mal33</strain>
    </source>
</reference>
<evidence type="ECO:0000313" key="1">
    <source>
        <dbReference type="EMBL" id="QDV56511.1"/>
    </source>
</evidence>
<dbReference type="AlphaFoldDB" id="A0A518ITU8"/>
<dbReference type="NCBIfam" id="TIGR02215">
    <property type="entry name" value="phage_chp_gp8"/>
    <property type="match status" value="1"/>
</dbReference>
<organism evidence="1 2">
    <name type="scientific">Rosistilla oblonga</name>
    <dbReference type="NCBI Taxonomy" id="2527990"/>
    <lineage>
        <taxon>Bacteria</taxon>
        <taxon>Pseudomonadati</taxon>
        <taxon>Planctomycetota</taxon>
        <taxon>Planctomycetia</taxon>
        <taxon>Pirellulales</taxon>
        <taxon>Pirellulaceae</taxon>
        <taxon>Rosistilla</taxon>
    </lineage>
</organism>
<dbReference type="RefSeq" id="WP_145285032.1">
    <property type="nucleotide sequence ID" value="NZ_CP036318.1"/>
</dbReference>